<dbReference type="RefSeq" id="WP_168661693.1">
    <property type="nucleotide sequence ID" value="NZ_CP051180.1"/>
</dbReference>
<dbReference type="InterPro" id="IPR002123">
    <property type="entry name" value="Plipid/glycerol_acylTrfase"/>
</dbReference>
<keyword evidence="3" id="KW-0808">Transferase</keyword>
<dbReference type="NCBIfam" id="NF010621">
    <property type="entry name" value="PRK14014.1"/>
    <property type="match status" value="1"/>
</dbReference>
<dbReference type="GO" id="GO:0016746">
    <property type="term" value="F:acyltransferase activity"/>
    <property type="evidence" value="ECO:0007669"/>
    <property type="project" value="UniProtKB-KW"/>
</dbReference>
<dbReference type="EMBL" id="CP051180">
    <property type="protein sequence ID" value="QIZ78077.1"/>
    <property type="molecule type" value="Genomic_DNA"/>
</dbReference>
<name>A0A6H1UG47_9GAMM</name>
<evidence type="ECO:0000313" key="4">
    <source>
        <dbReference type="Proteomes" id="UP000501602"/>
    </source>
</evidence>
<feature type="domain" description="Phospholipid/glycerol acyltransferase" evidence="2">
    <location>
        <begin position="88"/>
        <end position="230"/>
    </location>
</feature>
<dbReference type="CDD" id="cd07990">
    <property type="entry name" value="LPLAT_LCLAT1-like"/>
    <property type="match status" value="1"/>
</dbReference>
<dbReference type="PANTHER" id="PTHR10983">
    <property type="entry name" value="1-ACYLGLYCEROL-3-PHOSPHATE ACYLTRANSFERASE-RELATED"/>
    <property type="match status" value="1"/>
</dbReference>
<evidence type="ECO:0000313" key="3">
    <source>
        <dbReference type="EMBL" id="QIZ78077.1"/>
    </source>
</evidence>
<protein>
    <submittedName>
        <fullName evidence="3">Acyltransferase</fullName>
    </submittedName>
</protein>
<keyword evidence="1" id="KW-0472">Membrane</keyword>
<keyword evidence="4" id="KW-1185">Reference proteome</keyword>
<evidence type="ECO:0000259" key="2">
    <source>
        <dbReference type="SMART" id="SM00563"/>
    </source>
</evidence>
<dbReference type="AlphaFoldDB" id="A0A6H1UG47"/>
<proteinExistence type="predicted"/>
<accession>A0A6H1UG47</accession>
<dbReference type="Pfam" id="PF01553">
    <property type="entry name" value="Acyltransferase"/>
    <property type="match status" value="1"/>
</dbReference>
<dbReference type="GO" id="GO:0005886">
    <property type="term" value="C:plasma membrane"/>
    <property type="evidence" value="ECO:0007669"/>
    <property type="project" value="TreeGrafter"/>
</dbReference>
<keyword evidence="1" id="KW-1133">Transmembrane helix</keyword>
<keyword evidence="3" id="KW-0012">Acyltransferase</keyword>
<sequence>MLSCLPAPLIAALVLSTASINIAFWGTLIVLLSPFKALLPFARQPISELSNQLMAGWVACNEALLKTFTPTQWHIQGLEQQLDKNGSYLIVCNHLSGMDIAVVTIALRRHVPMLKFFLKQQLLYVPFLGAACWALDMPFMQRYTKSQIAKNPKLKGSDIDTTRRSCEKFLNIPTCVINYVEGSRLTLEKHQRQNSPFTYLLKPKAGGIAFAMSTLGDQFDHVLDLTVVYPGTPDGIMASFVSGKVEHVAVDINVIPMSELPQGNYDKDKAYRVEFQAWLNQVWQRKDRLIGQLLMQYQPNKAVQGFYQAIASK</sequence>
<dbReference type="SMART" id="SM00563">
    <property type="entry name" value="PlsC"/>
    <property type="match status" value="1"/>
</dbReference>
<evidence type="ECO:0000256" key="1">
    <source>
        <dbReference type="SAM" id="Phobius"/>
    </source>
</evidence>
<dbReference type="Proteomes" id="UP000501602">
    <property type="component" value="Chromosome"/>
</dbReference>
<organism evidence="3 4">
    <name type="scientific">Ferrimonas lipolytica</name>
    <dbReference type="NCBI Taxonomy" id="2724191"/>
    <lineage>
        <taxon>Bacteria</taxon>
        <taxon>Pseudomonadati</taxon>
        <taxon>Pseudomonadota</taxon>
        <taxon>Gammaproteobacteria</taxon>
        <taxon>Alteromonadales</taxon>
        <taxon>Ferrimonadaceae</taxon>
        <taxon>Ferrimonas</taxon>
    </lineage>
</organism>
<keyword evidence="1" id="KW-0812">Transmembrane</keyword>
<dbReference type="PANTHER" id="PTHR10983:SF15">
    <property type="entry name" value="ACYLTRANSFERASE YIHG-RELATED"/>
    <property type="match status" value="1"/>
</dbReference>
<dbReference type="KEGG" id="fes:HER31_14925"/>
<gene>
    <name evidence="3" type="ORF">HER31_14925</name>
</gene>
<dbReference type="SUPFAM" id="SSF69593">
    <property type="entry name" value="Glycerol-3-phosphate (1)-acyltransferase"/>
    <property type="match status" value="1"/>
</dbReference>
<feature type="transmembrane region" description="Helical" evidence="1">
    <location>
        <begin position="6"/>
        <end position="33"/>
    </location>
</feature>
<reference evidence="3 4" key="1">
    <citation type="submission" date="2020-04" db="EMBL/GenBank/DDBJ databases">
        <title>Ferrimonas sp. S7 isolated from sea water.</title>
        <authorList>
            <person name="Bae S.S."/>
            <person name="Baek K."/>
        </authorList>
    </citation>
    <scope>NUCLEOTIDE SEQUENCE [LARGE SCALE GENOMIC DNA]</scope>
    <source>
        <strain evidence="3 4">S7</strain>
    </source>
</reference>